<comment type="caution">
    <text evidence="2">The sequence shown here is derived from an EMBL/GenBank/DDBJ whole genome shotgun (WGS) entry which is preliminary data.</text>
</comment>
<keyword evidence="3" id="KW-1185">Reference proteome</keyword>
<organism evidence="2 3">
    <name type="scientific">Natronoflexus pectinivorans</name>
    <dbReference type="NCBI Taxonomy" id="682526"/>
    <lineage>
        <taxon>Bacteria</taxon>
        <taxon>Pseudomonadati</taxon>
        <taxon>Bacteroidota</taxon>
        <taxon>Bacteroidia</taxon>
        <taxon>Marinilabiliales</taxon>
        <taxon>Marinilabiliaceae</taxon>
        <taxon>Natronoflexus</taxon>
    </lineage>
</organism>
<proteinExistence type="predicted"/>
<sequence length="856" mass="97628">MKQRIWKRNSRYVITAFFFLAGMLAMVSCEDDYLYTEKEPEWLGESIYDYLAEDGNFNYYLRIIDDVGYAEVMKRTGSKTVFAANDEAFERFFQGNPWGVTRYEELSLAQKNILLNFSSIDNAYLIETLANFYGSGQLNRGTALRRASSISVLDTVGFESGAQLPDGPHWDSFRQSGLYLVKDDSPWPLVHFLDRPLRRAGISDSDFELITGVQRSGDDAFIFDSRIIERDITCKNGYIHILEEVLVPRVNMAQHIAENERTTIFSSLLERFSAPYPAMDLTDNYRQINPGFNDTIYTKEYFSLVGGRIQYPDFTMISDQYWLPFNPGWNSYQNPTSAGLQADMGAIFVPTDETMEFYFNSGSGAILKDRYGSWENVPDDIAALLLRRHMRTSFLESVPARFHRLRDAENSPIPISTSDIESAYVGVNGVVYHTSNVYPPDDFISIYGPVLFSEDTRVFNWGIRQNDFRLYLNSLVSRYSFFVPTDEFFENYIDPYAFGMDQKAALKFWYNTETEAVNATVYEYDPFNQTIGDSLRVITTSAFLANRLLDLLDSHIVIGDVESGARYYRTKGNNTIRIQGAGENLTIQGGGDIENGAIVNVTEVYNQENGRTYFIDKPIQTPLRSVYAILSETPEFNEFFNLMSGFPPPATSQDPDRRIFVTGNNFFGIDFSTRFFNTFHYTVYVPTNDAVNDAIEQGLISPWISRPGIQGIEDMDEGPARQAAIDQLERFIRYHFQDNSLFIGGQAFTGLFQTSTIKLDDEETLFRTYQDKYYRVRAQSSGEDLVLTTEIEENIDVVSARVRTDSGLYNIMARDYIFNSNPGNVVNLESALYTNSSITTSSTAVIHQIDNVLRFE</sequence>
<dbReference type="InterPro" id="IPR036378">
    <property type="entry name" value="FAS1_dom_sf"/>
</dbReference>
<dbReference type="Proteomes" id="UP000295221">
    <property type="component" value="Unassembled WGS sequence"/>
</dbReference>
<dbReference type="PANTHER" id="PTHR10900">
    <property type="entry name" value="PERIOSTIN-RELATED"/>
    <property type="match status" value="1"/>
</dbReference>
<feature type="domain" description="FAS1" evidence="1">
    <location>
        <begin position="443"/>
        <end position="619"/>
    </location>
</feature>
<accession>A0A4R2GLJ7</accession>
<dbReference type="Gene3D" id="2.30.180.10">
    <property type="entry name" value="FAS1 domain"/>
    <property type="match status" value="2"/>
</dbReference>
<evidence type="ECO:0000259" key="1">
    <source>
        <dbReference type="PROSITE" id="PS50213"/>
    </source>
</evidence>
<dbReference type="InterPro" id="IPR000782">
    <property type="entry name" value="FAS1_domain"/>
</dbReference>
<dbReference type="SUPFAM" id="SSF82153">
    <property type="entry name" value="FAS1 domain"/>
    <property type="match status" value="3"/>
</dbReference>
<name>A0A4R2GLJ7_9BACT</name>
<protein>
    <submittedName>
        <fullName evidence="2">Fasciclin domain-containing protein</fullName>
    </submittedName>
</protein>
<dbReference type="AlphaFoldDB" id="A0A4R2GLJ7"/>
<evidence type="ECO:0000313" key="2">
    <source>
        <dbReference type="EMBL" id="TCO09865.1"/>
    </source>
</evidence>
<dbReference type="InterPro" id="IPR050904">
    <property type="entry name" value="Adhesion/Biosynth-related"/>
</dbReference>
<feature type="domain" description="FAS1" evidence="1">
    <location>
        <begin position="623"/>
        <end position="853"/>
    </location>
</feature>
<dbReference type="RefSeq" id="WP_132432705.1">
    <property type="nucleotide sequence ID" value="NZ_SLWK01000002.1"/>
</dbReference>
<evidence type="ECO:0000313" key="3">
    <source>
        <dbReference type="Proteomes" id="UP000295221"/>
    </source>
</evidence>
<dbReference type="EMBL" id="SLWK01000002">
    <property type="protein sequence ID" value="TCO09865.1"/>
    <property type="molecule type" value="Genomic_DNA"/>
</dbReference>
<dbReference type="OrthoDB" id="1059645at2"/>
<reference evidence="2 3" key="1">
    <citation type="submission" date="2019-03" db="EMBL/GenBank/DDBJ databases">
        <title>Genomic Encyclopedia of Type Strains, Phase IV (KMG-IV): sequencing the most valuable type-strain genomes for metagenomic binning, comparative biology and taxonomic classification.</title>
        <authorList>
            <person name="Goeker M."/>
        </authorList>
    </citation>
    <scope>NUCLEOTIDE SEQUENCE [LARGE SCALE GENOMIC DNA]</scope>
    <source>
        <strain evidence="2 3">DSM 24179</strain>
    </source>
</reference>
<dbReference type="PROSITE" id="PS50213">
    <property type="entry name" value="FAS1"/>
    <property type="match status" value="3"/>
</dbReference>
<dbReference type="PANTHER" id="PTHR10900:SF77">
    <property type="entry name" value="FI19380P1"/>
    <property type="match status" value="1"/>
</dbReference>
<feature type="domain" description="FAS1" evidence="1">
    <location>
        <begin position="44"/>
        <end position="246"/>
    </location>
</feature>
<gene>
    <name evidence="2" type="ORF">EV194_102294</name>
</gene>
<dbReference type="PROSITE" id="PS51257">
    <property type="entry name" value="PROKAR_LIPOPROTEIN"/>
    <property type="match status" value="1"/>
</dbReference>